<feature type="signal peptide" evidence="2">
    <location>
        <begin position="1"/>
        <end position="18"/>
    </location>
</feature>
<name>A0A552V3U9_9FLAO</name>
<gene>
    <name evidence="3" type="ORF">FMM05_07440</name>
</gene>
<dbReference type="AlphaFoldDB" id="A0A552V3U9"/>
<evidence type="ECO:0000256" key="2">
    <source>
        <dbReference type="SAM" id="SignalP"/>
    </source>
</evidence>
<proteinExistence type="predicted"/>
<accession>A0A552V3U9</accession>
<evidence type="ECO:0008006" key="5">
    <source>
        <dbReference type="Google" id="ProtNLM"/>
    </source>
</evidence>
<dbReference type="EMBL" id="VJVZ01000004">
    <property type="protein sequence ID" value="TRW25133.1"/>
    <property type="molecule type" value="Genomic_DNA"/>
</dbReference>
<dbReference type="OrthoDB" id="956918at2"/>
<feature type="region of interest" description="Disordered" evidence="1">
    <location>
        <begin position="18"/>
        <end position="43"/>
    </location>
</feature>
<feature type="chain" id="PRO_5021944703" description="LTXXQ motif family protein" evidence="2">
    <location>
        <begin position="19"/>
        <end position="153"/>
    </location>
</feature>
<comment type="caution">
    <text evidence="3">The sequence shown here is derived from an EMBL/GenBank/DDBJ whole genome shotgun (WGS) entry which is preliminary data.</text>
</comment>
<organism evidence="3 4">
    <name type="scientific">Flavobacterium zepuense</name>
    <dbReference type="NCBI Taxonomy" id="2593302"/>
    <lineage>
        <taxon>Bacteria</taxon>
        <taxon>Pseudomonadati</taxon>
        <taxon>Bacteroidota</taxon>
        <taxon>Flavobacteriia</taxon>
        <taxon>Flavobacteriales</taxon>
        <taxon>Flavobacteriaceae</taxon>
        <taxon>Flavobacterium</taxon>
    </lineage>
</organism>
<feature type="compositionally biased region" description="Basic residues" evidence="1">
    <location>
        <begin position="138"/>
        <end position="153"/>
    </location>
</feature>
<feature type="region of interest" description="Disordered" evidence="1">
    <location>
        <begin position="130"/>
        <end position="153"/>
    </location>
</feature>
<reference evidence="3 4" key="1">
    <citation type="submission" date="2019-07" db="EMBL/GenBank/DDBJ databases">
        <title>Flavobacterium sp. nov., isolated from glacier ice.</title>
        <authorList>
            <person name="Liu Q."/>
            <person name="Xin Y.-H."/>
        </authorList>
    </citation>
    <scope>NUCLEOTIDE SEQUENCE [LARGE SCALE GENOMIC DNA]</scope>
    <source>
        <strain evidence="3 4">ZT4R6</strain>
    </source>
</reference>
<feature type="compositionally biased region" description="Basic and acidic residues" evidence="1">
    <location>
        <begin position="29"/>
        <end position="43"/>
    </location>
</feature>
<keyword evidence="2" id="KW-0732">Signal</keyword>
<sequence>MKTLILAMAMMMGVTMSAQPGGGRHHDGKHMEREQREQLTPEQRSELKAKHMALTLDLTDKQQKDVQKLMLTQAKEKQQFMDQHKANKEAGKKPTDDERFAMQTKRLDGQIAMKREMKKILTEEQFKKFEAQKEKRHERMGKHAKNIKRHDKR</sequence>
<dbReference type="Proteomes" id="UP000320643">
    <property type="component" value="Unassembled WGS sequence"/>
</dbReference>
<evidence type="ECO:0000256" key="1">
    <source>
        <dbReference type="SAM" id="MobiDB-lite"/>
    </source>
</evidence>
<evidence type="ECO:0000313" key="4">
    <source>
        <dbReference type="Proteomes" id="UP000320643"/>
    </source>
</evidence>
<feature type="region of interest" description="Disordered" evidence="1">
    <location>
        <begin position="78"/>
        <end position="101"/>
    </location>
</feature>
<protein>
    <recommendedName>
        <fullName evidence="5">LTXXQ motif family protein</fullName>
    </recommendedName>
</protein>
<dbReference type="RefSeq" id="WP_143372715.1">
    <property type="nucleotide sequence ID" value="NZ_VJVZ01000004.1"/>
</dbReference>
<evidence type="ECO:0000313" key="3">
    <source>
        <dbReference type="EMBL" id="TRW25133.1"/>
    </source>
</evidence>
<dbReference type="Gene3D" id="1.20.120.1490">
    <property type="match status" value="1"/>
</dbReference>
<keyword evidence="4" id="KW-1185">Reference proteome</keyword>